<protein>
    <submittedName>
        <fullName evidence="1">Uncharacterized protein</fullName>
    </submittedName>
</protein>
<dbReference type="EMBL" id="LT629770">
    <property type="protein sequence ID" value="SDS00797.1"/>
    <property type="molecule type" value="Genomic_DNA"/>
</dbReference>
<dbReference type="AlphaFoldDB" id="A0A1H1NPC4"/>
<evidence type="ECO:0000313" key="1">
    <source>
        <dbReference type="EMBL" id="SDS00797.1"/>
    </source>
</evidence>
<sequence>MVSPLTPWTADPAGIYFSDRFNVAPQVLEEWGAFDISVVTDLPVFIDPFLLFNSDKDEYRALHEQIVDYLRFLRDHAHEPLTAGRIKSWYTFSEVRQNWLGFTVDGNAGHGLGKKFAVALHSALSGLLKNIGSEPITDSSHMEKLALISNGVGRDTISDLTTNLIKHYLLRYTSDFAVKHLAEEHRKTVPVARAKFNYNTQTWASQSYELPYTDGDFVILTPVDLLTKDDTWINRSDMERSFDAVLEAVENAQLRADVNNYLGQRLTKESSEKEQREARLLALRYFPDLVDCYIKLKEDTGDAAVSNSRAKVDDTQALLRDQVQRTAHDIARKTDFYERSWTSTQEARQAVETFKHYVEDKGGWRLLNKGGNKALSSESDVQLFFGLLLQKSRFDVNREVNNGSGAVDFKISEGLDKSLIEFKLAKSSSLKRNMKNQVDVYKKANDTDSAVFVVVAYSAKEIEKTEEAILDLGLNKPETMEVVIINASPKTSASKV</sequence>
<accession>A0A1H1NPC4</accession>
<dbReference type="Proteomes" id="UP000182126">
    <property type="component" value="Chromosome I"/>
</dbReference>
<proteinExistence type="predicted"/>
<organism evidence="1 2">
    <name type="scientific">Microbacterium paraoxydans</name>
    <dbReference type="NCBI Taxonomy" id="199592"/>
    <lineage>
        <taxon>Bacteria</taxon>
        <taxon>Bacillati</taxon>
        <taxon>Actinomycetota</taxon>
        <taxon>Actinomycetes</taxon>
        <taxon>Micrococcales</taxon>
        <taxon>Microbacteriaceae</taxon>
        <taxon>Microbacterium</taxon>
    </lineage>
</organism>
<evidence type="ECO:0000313" key="2">
    <source>
        <dbReference type="Proteomes" id="UP000182126"/>
    </source>
</evidence>
<reference evidence="1 2" key="1">
    <citation type="submission" date="2016-10" db="EMBL/GenBank/DDBJ databases">
        <authorList>
            <person name="de Groot N.N."/>
        </authorList>
    </citation>
    <scope>NUCLEOTIDE SEQUENCE [LARGE SCALE GENOMIC DNA]</scope>
    <source>
        <strain evidence="1 2">DSM 15019</strain>
    </source>
</reference>
<name>A0A1H1NPC4_9MICO</name>
<gene>
    <name evidence="1" type="ORF">SAMN04489809_0872</name>
</gene>